<dbReference type="EMBL" id="CP159373">
    <property type="protein sequence ID" value="XCN74062.1"/>
    <property type="molecule type" value="Genomic_DNA"/>
</dbReference>
<evidence type="ECO:0000256" key="1">
    <source>
        <dbReference type="SAM" id="Phobius"/>
    </source>
</evidence>
<reference evidence="2" key="1">
    <citation type="journal article" date="2024" name="Syst. Appl. Microbiol.">
        <title>First single-strain enrichments of Electrothrix cable bacteria, description of E. aestuarii sp. nov. and E. rattekaaiensis sp. nov., and proposal of a cable bacteria taxonomy following the rules of the SeqCode.</title>
        <authorList>
            <person name="Plum-Jensen L.E."/>
            <person name="Schramm A."/>
            <person name="Marshall I.P.G."/>
        </authorList>
    </citation>
    <scope>NUCLEOTIDE SEQUENCE</scope>
    <source>
        <strain evidence="2">Rat1</strain>
    </source>
</reference>
<proteinExistence type="predicted"/>
<feature type="transmembrane region" description="Helical" evidence="1">
    <location>
        <begin position="36"/>
        <end position="58"/>
    </location>
</feature>
<feature type="transmembrane region" description="Helical" evidence="1">
    <location>
        <begin position="70"/>
        <end position="92"/>
    </location>
</feature>
<gene>
    <name evidence="2" type="ORF">Q3M24_04720</name>
</gene>
<keyword evidence="1" id="KW-1133">Transmembrane helix</keyword>
<dbReference type="AlphaFoldDB" id="A0AAU8LXW2"/>
<accession>A0AAU8LXW2</accession>
<protein>
    <submittedName>
        <fullName evidence="2">Uncharacterized protein</fullName>
    </submittedName>
</protein>
<keyword evidence="1" id="KW-0472">Membrane</keyword>
<feature type="transmembrane region" description="Helical" evidence="1">
    <location>
        <begin position="12"/>
        <end position="29"/>
    </location>
</feature>
<name>A0AAU8LXW2_9BACT</name>
<dbReference type="KEGG" id="eaj:Q3M24_04720"/>
<evidence type="ECO:0000313" key="2">
    <source>
        <dbReference type="EMBL" id="XCN74062.1"/>
    </source>
</evidence>
<reference evidence="2" key="2">
    <citation type="submission" date="2024-06" db="EMBL/GenBank/DDBJ databases">
        <authorList>
            <person name="Plum-Jensen L.E."/>
            <person name="Schramm A."/>
            <person name="Marshall I.P.G."/>
        </authorList>
    </citation>
    <scope>NUCLEOTIDE SEQUENCE</scope>
    <source>
        <strain evidence="2">Rat1</strain>
    </source>
</reference>
<sequence>MYNIWKFSLTNGLTALASFIVSFMILIISHSCALGLFSIIIAPLIGGFLASYMVLFLLEDGDLAYLAQTFWHTLLLGITISLIVAVGFVCTISQHYLFF</sequence>
<organism evidence="2">
    <name type="scientific">Candidatus Electrothrix aestuarii</name>
    <dbReference type="NCBI Taxonomy" id="3062594"/>
    <lineage>
        <taxon>Bacteria</taxon>
        <taxon>Pseudomonadati</taxon>
        <taxon>Thermodesulfobacteriota</taxon>
        <taxon>Desulfobulbia</taxon>
        <taxon>Desulfobulbales</taxon>
        <taxon>Desulfobulbaceae</taxon>
        <taxon>Candidatus Electrothrix</taxon>
    </lineage>
</organism>
<keyword evidence="1" id="KW-0812">Transmembrane</keyword>